<name>A0ABT4Q4H7_9BACL</name>
<dbReference type="Proteomes" id="UP001527882">
    <property type="component" value="Unassembled WGS sequence"/>
</dbReference>
<dbReference type="InterPro" id="IPR050456">
    <property type="entry name" value="DeoC/FbaB_aldolase"/>
</dbReference>
<keyword evidence="2" id="KW-1185">Reference proteome</keyword>
<dbReference type="Gene3D" id="3.20.20.70">
    <property type="entry name" value="Aldolase class I"/>
    <property type="match status" value="1"/>
</dbReference>
<sequence length="179" mass="19416">MEQAAAWDAVAVCVNLLLLPNQPELHHQCARNISMLKTQSEKYGMPLMVEPLVMLPNELKGGYMVDGDIRKIMALVRQGVELGADVIKADPCDDVSEYHRVIDVASGIPVLVRGGGRASDEEIVNRTVELMKQGASGIVYGRNVIQHPNPAGMTKALMEIVHHGASAQQALDLVKGDVR</sequence>
<accession>A0ABT4Q4H7</accession>
<dbReference type="SUPFAM" id="SSF51569">
    <property type="entry name" value="Aldolase"/>
    <property type="match status" value="1"/>
</dbReference>
<proteinExistence type="predicted"/>
<evidence type="ECO:0008006" key="3">
    <source>
        <dbReference type="Google" id="ProtNLM"/>
    </source>
</evidence>
<organism evidence="1 2">
    <name type="scientific">Paenibacillus gyeongsangnamensis</name>
    <dbReference type="NCBI Taxonomy" id="3388067"/>
    <lineage>
        <taxon>Bacteria</taxon>
        <taxon>Bacillati</taxon>
        <taxon>Bacillota</taxon>
        <taxon>Bacilli</taxon>
        <taxon>Bacillales</taxon>
        <taxon>Paenibacillaceae</taxon>
        <taxon>Paenibacillus</taxon>
    </lineage>
</organism>
<dbReference type="PANTHER" id="PTHR47916">
    <property type="entry name" value="FRUCTOSE-BISPHOSPHATE ALDOLASE CLASS 1"/>
    <property type="match status" value="1"/>
</dbReference>
<dbReference type="InterPro" id="IPR002915">
    <property type="entry name" value="DeoC/FbaB/LacD_aldolase"/>
</dbReference>
<dbReference type="InterPro" id="IPR013785">
    <property type="entry name" value="Aldolase_TIM"/>
</dbReference>
<evidence type="ECO:0000313" key="1">
    <source>
        <dbReference type="EMBL" id="MCZ8511741.1"/>
    </source>
</evidence>
<dbReference type="PANTHER" id="PTHR47916:SF1">
    <property type="entry name" value="3-HYDROXY-5-PHOSPHONOOXYPENTANE-2,4-DIONE THIOLASE"/>
    <property type="match status" value="1"/>
</dbReference>
<evidence type="ECO:0000313" key="2">
    <source>
        <dbReference type="Proteomes" id="UP001527882"/>
    </source>
</evidence>
<reference evidence="1 2" key="1">
    <citation type="submission" date="2022-12" db="EMBL/GenBank/DDBJ databases">
        <title>Draft genome sequence of Paenibacillus sp. dW9.</title>
        <authorList>
            <person name="Choi E.-W."/>
            <person name="Kim D.-U."/>
        </authorList>
    </citation>
    <scope>NUCLEOTIDE SEQUENCE [LARGE SCALE GENOMIC DNA]</scope>
    <source>
        <strain evidence="2">dW9</strain>
    </source>
</reference>
<dbReference type="Pfam" id="PF01791">
    <property type="entry name" value="DeoC"/>
    <property type="match status" value="1"/>
</dbReference>
<dbReference type="EMBL" id="JAQAGZ010000002">
    <property type="protein sequence ID" value="MCZ8511741.1"/>
    <property type="molecule type" value="Genomic_DNA"/>
</dbReference>
<gene>
    <name evidence="1" type="ORF">O9H85_04750</name>
</gene>
<comment type="caution">
    <text evidence="1">The sequence shown here is derived from an EMBL/GenBank/DDBJ whole genome shotgun (WGS) entry which is preliminary data.</text>
</comment>
<protein>
    <recommendedName>
        <fullName evidence="3">Aldolase</fullName>
    </recommendedName>
</protein>